<dbReference type="CDD" id="cd07026">
    <property type="entry name" value="Ribosomal_L20"/>
    <property type="match status" value="1"/>
</dbReference>
<evidence type="ECO:0000256" key="3">
    <source>
        <dbReference type="ARBA" id="ARBA00022884"/>
    </source>
</evidence>
<dbReference type="GO" id="GO:0003735">
    <property type="term" value="F:structural constituent of ribosome"/>
    <property type="evidence" value="ECO:0007669"/>
    <property type="project" value="InterPro"/>
</dbReference>
<comment type="similarity">
    <text evidence="1 9">Belongs to the bacterial ribosomal protein bL20 family.</text>
</comment>
<evidence type="ECO:0000256" key="9">
    <source>
        <dbReference type="RuleBase" id="RU000561"/>
    </source>
</evidence>
<dbReference type="EnsemblMetazoa" id="CLYHEMT016025.1">
    <property type="protein sequence ID" value="CLYHEMP016025.1"/>
    <property type="gene ID" value="CLYHEMG016025"/>
</dbReference>
<evidence type="ECO:0000313" key="10">
    <source>
        <dbReference type="EnsemblMetazoa" id="CLYHEMP016025.1"/>
    </source>
</evidence>
<dbReference type="HAMAP" id="MF_00382">
    <property type="entry name" value="Ribosomal_bL20"/>
    <property type="match status" value="1"/>
</dbReference>
<dbReference type="OrthoDB" id="10251781at2759"/>
<proteinExistence type="inferred from homology"/>
<dbReference type="PROSITE" id="PS00937">
    <property type="entry name" value="RIBOSOMAL_L20"/>
    <property type="match status" value="1"/>
</dbReference>
<keyword evidence="4 9" id="KW-0689">Ribosomal protein</keyword>
<evidence type="ECO:0000256" key="8">
    <source>
        <dbReference type="ARBA" id="ARBA00076245"/>
    </source>
</evidence>
<name>A0A7M5X1A5_9CNID</name>
<dbReference type="GeneID" id="136808944"/>
<dbReference type="GO" id="GO:0005840">
    <property type="term" value="C:ribosome"/>
    <property type="evidence" value="ECO:0007669"/>
    <property type="project" value="UniProtKB-KW"/>
</dbReference>
<dbReference type="Pfam" id="PF00453">
    <property type="entry name" value="Ribosomal_L20"/>
    <property type="match status" value="1"/>
</dbReference>
<accession>A0A7M5X1A5</accession>
<dbReference type="InterPro" id="IPR005813">
    <property type="entry name" value="Ribosomal_bL20"/>
</dbReference>
<dbReference type="GO" id="GO:1990904">
    <property type="term" value="C:ribonucleoprotein complex"/>
    <property type="evidence" value="ECO:0007669"/>
    <property type="project" value="UniProtKB-KW"/>
</dbReference>
<organism evidence="10 11">
    <name type="scientific">Clytia hemisphaerica</name>
    <dbReference type="NCBI Taxonomy" id="252671"/>
    <lineage>
        <taxon>Eukaryota</taxon>
        <taxon>Metazoa</taxon>
        <taxon>Cnidaria</taxon>
        <taxon>Hydrozoa</taxon>
        <taxon>Hydroidolina</taxon>
        <taxon>Leptothecata</taxon>
        <taxon>Obeliida</taxon>
        <taxon>Clytiidae</taxon>
        <taxon>Clytia</taxon>
    </lineage>
</organism>
<keyword evidence="2" id="KW-0699">rRNA-binding</keyword>
<dbReference type="PANTHER" id="PTHR10986">
    <property type="entry name" value="39S RIBOSOMAL PROTEIN L20"/>
    <property type="match status" value="1"/>
</dbReference>
<keyword evidence="11" id="KW-1185">Reference proteome</keyword>
<evidence type="ECO:0000256" key="2">
    <source>
        <dbReference type="ARBA" id="ARBA00022730"/>
    </source>
</evidence>
<dbReference type="GO" id="GO:0019843">
    <property type="term" value="F:rRNA binding"/>
    <property type="evidence" value="ECO:0007669"/>
    <property type="project" value="UniProtKB-KW"/>
</dbReference>
<dbReference type="Proteomes" id="UP000594262">
    <property type="component" value="Unplaced"/>
</dbReference>
<evidence type="ECO:0000256" key="5">
    <source>
        <dbReference type="ARBA" id="ARBA00023274"/>
    </source>
</evidence>
<dbReference type="InterPro" id="IPR035566">
    <property type="entry name" value="Ribosomal_protein_bL20_C"/>
</dbReference>
<dbReference type="Gene3D" id="6.10.160.10">
    <property type="match status" value="1"/>
</dbReference>
<dbReference type="Gene3D" id="1.10.1900.20">
    <property type="entry name" value="Ribosomal protein L20"/>
    <property type="match status" value="1"/>
</dbReference>
<dbReference type="SUPFAM" id="SSF74731">
    <property type="entry name" value="Ribosomal protein L20"/>
    <property type="match status" value="1"/>
</dbReference>
<keyword evidence="3" id="KW-0694">RNA-binding</keyword>
<evidence type="ECO:0000256" key="6">
    <source>
        <dbReference type="ARBA" id="ARBA00035295"/>
    </source>
</evidence>
<evidence type="ECO:0000256" key="4">
    <source>
        <dbReference type="ARBA" id="ARBA00022980"/>
    </source>
</evidence>
<sequence length="132" mass="15442">MFLSFAHMVRAGPFKRIIKKSKVFALAKGFRGRRKNCYSLAVRSVHKSLQYQYIGRKLKKRDMRKLWIQRINIGAREHNTNYTTVISQLHNNDVLLNRKVLSELAIHEPRTFQSLAHLAKKRKEDGLLAVLD</sequence>
<evidence type="ECO:0000256" key="1">
    <source>
        <dbReference type="ARBA" id="ARBA00007698"/>
    </source>
</evidence>
<evidence type="ECO:0000256" key="7">
    <source>
        <dbReference type="ARBA" id="ARBA00072767"/>
    </source>
</evidence>
<keyword evidence="5 9" id="KW-0687">Ribonucleoprotein</keyword>
<dbReference type="NCBIfam" id="TIGR01032">
    <property type="entry name" value="rplT_bact"/>
    <property type="match status" value="1"/>
</dbReference>
<protein>
    <recommendedName>
        <fullName evidence="6">Large ribosomal subunit protein bL20c</fullName>
    </recommendedName>
    <alternativeName>
        <fullName evidence="8">39S ribosomal protein L20, mitochondrial</fullName>
    </alternativeName>
    <alternativeName>
        <fullName evidence="7">Large ribosomal subunit protein bL20m</fullName>
    </alternativeName>
</protein>
<evidence type="ECO:0000313" key="11">
    <source>
        <dbReference type="Proteomes" id="UP000594262"/>
    </source>
</evidence>
<dbReference type="GO" id="GO:0006412">
    <property type="term" value="P:translation"/>
    <property type="evidence" value="ECO:0007669"/>
    <property type="project" value="InterPro"/>
</dbReference>
<dbReference type="FunFam" id="1.10.1900.20:FF:000001">
    <property type="entry name" value="50S ribosomal protein L20"/>
    <property type="match status" value="1"/>
</dbReference>
<reference evidence="10" key="1">
    <citation type="submission" date="2021-01" db="UniProtKB">
        <authorList>
            <consortium name="EnsemblMetazoa"/>
        </authorList>
    </citation>
    <scope>IDENTIFICATION</scope>
</reference>
<dbReference type="InterPro" id="IPR049946">
    <property type="entry name" value="RIBOSOMAL_L20_CS"/>
</dbReference>
<dbReference type="RefSeq" id="XP_066921608.1">
    <property type="nucleotide sequence ID" value="XM_067065507.1"/>
</dbReference>
<dbReference type="PRINTS" id="PR00062">
    <property type="entry name" value="RIBOSOMALL20"/>
</dbReference>
<dbReference type="AlphaFoldDB" id="A0A7M5X1A5"/>